<dbReference type="STRING" id="314230.DSM3645_23331"/>
<dbReference type="HOGENOM" id="CLU_2803875_0_0_0"/>
<evidence type="ECO:0000313" key="1">
    <source>
        <dbReference type="EMBL" id="EAQ81376.1"/>
    </source>
</evidence>
<name>A3ZQA3_9BACT</name>
<dbReference type="AlphaFoldDB" id="A3ZQA3"/>
<reference evidence="1 2" key="1">
    <citation type="submission" date="2006-02" db="EMBL/GenBank/DDBJ databases">
        <authorList>
            <person name="Amann R."/>
            <person name="Ferriera S."/>
            <person name="Johnson J."/>
            <person name="Kravitz S."/>
            <person name="Halpern A."/>
            <person name="Remington K."/>
            <person name="Beeson K."/>
            <person name="Tran B."/>
            <person name="Rogers Y.-H."/>
            <person name="Friedman R."/>
            <person name="Venter J.C."/>
        </authorList>
    </citation>
    <scope>NUCLEOTIDE SEQUENCE [LARGE SCALE GENOMIC DNA]</scope>
    <source>
        <strain evidence="1 2">DSM 3645</strain>
    </source>
</reference>
<organism evidence="1 2">
    <name type="scientific">Blastopirellula marina DSM 3645</name>
    <dbReference type="NCBI Taxonomy" id="314230"/>
    <lineage>
        <taxon>Bacteria</taxon>
        <taxon>Pseudomonadati</taxon>
        <taxon>Planctomycetota</taxon>
        <taxon>Planctomycetia</taxon>
        <taxon>Pirellulales</taxon>
        <taxon>Pirellulaceae</taxon>
        <taxon>Blastopirellula</taxon>
    </lineage>
</organism>
<sequence>MNDGDFSKGATATELPRTIIVTKARQSTGPGRALDSQPARDFLYYALSPNPNCKRTRYRWMRVSSDY</sequence>
<accession>A3ZQA3</accession>
<dbReference type="EMBL" id="AANZ01000005">
    <property type="protein sequence ID" value="EAQ81376.1"/>
    <property type="molecule type" value="Genomic_DNA"/>
</dbReference>
<evidence type="ECO:0000313" key="2">
    <source>
        <dbReference type="Proteomes" id="UP000004358"/>
    </source>
</evidence>
<comment type="caution">
    <text evidence="1">The sequence shown here is derived from an EMBL/GenBank/DDBJ whole genome shotgun (WGS) entry which is preliminary data.</text>
</comment>
<proteinExistence type="predicted"/>
<gene>
    <name evidence="1" type="ORF">DSM3645_23331</name>
</gene>
<protein>
    <submittedName>
        <fullName evidence="1">Uncharacterized protein</fullName>
    </submittedName>
</protein>
<dbReference type="Proteomes" id="UP000004358">
    <property type="component" value="Unassembled WGS sequence"/>
</dbReference>